<organism evidence="2 3">
    <name type="scientific">Rhizobium grahamii</name>
    <dbReference type="NCBI Taxonomy" id="1120045"/>
    <lineage>
        <taxon>Bacteria</taxon>
        <taxon>Pseudomonadati</taxon>
        <taxon>Pseudomonadota</taxon>
        <taxon>Alphaproteobacteria</taxon>
        <taxon>Hyphomicrobiales</taxon>
        <taxon>Rhizobiaceae</taxon>
        <taxon>Rhizobium/Agrobacterium group</taxon>
        <taxon>Rhizobium</taxon>
    </lineage>
</organism>
<keyword evidence="1" id="KW-0732">Signal</keyword>
<evidence type="ECO:0000256" key="1">
    <source>
        <dbReference type="SAM" id="SignalP"/>
    </source>
</evidence>
<gene>
    <name evidence="2" type="ORF">B5K06_21460</name>
</gene>
<protein>
    <recommendedName>
        <fullName evidence="4">DUF1311 domain-containing protein</fullName>
    </recommendedName>
</protein>
<dbReference type="RefSeq" id="WP_016557328.1">
    <property type="nucleotide sequence ID" value="NZ_KZ857264.1"/>
</dbReference>
<dbReference type="EMBL" id="NAAC01000022">
    <property type="protein sequence ID" value="RDJ07906.1"/>
    <property type="molecule type" value="Genomic_DNA"/>
</dbReference>
<proteinExistence type="predicted"/>
<evidence type="ECO:0000313" key="3">
    <source>
        <dbReference type="Proteomes" id="UP000254939"/>
    </source>
</evidence>
<dbReference type="AlphaFoldDB" id="A0A370KKL3"/>
<reference evidence="2 3" key="1">
    <citation type="submission" date="2017-03" db="EMBL/GenBank/DDBJ databases">
        <title>Genome analysis of Rhizobial strains effectives or ineffectives for nitrogen fixation isolated from bean seeds.</title>
        <authorList>
            <person name="Peralta H."/>
            <person name="Aguilar-Vera A."/>
            <person name="Mora Y."/>
            <person name="Vargas-Lagunas C."/>
            <person name="Girard L."/>
            <person name="Mora J."/>
        </authorList>
    </citation>
    <scope>NUCLEOTIDE SEQUENCE [LARGE SCALE GENOMIC DNA]</scope>
    <source>
        <strain evidence="2 3">CCGM3</strain>
    </source>
</reference>
<dbReference type="Proteomes" id="UP000254939">
    <property type="component" value="Unassembled WGS sequence"/>
</dbReference>
<dbReference type="OrthoDB" id="8364286at2"/>
<feature type="signal peptide" evidence="1">
    <location>
        <begin position="1"/>
        <end position="20"/>
    </location>
</feature>
<sequence>MALIDILASVALAAASTVTASISPAEMATPPFRPFGVAQDTLPSALGCKPVYGEVTDATGQYACSTLPGGNGLFDQYVLAYVQGMGICNVVAVSRYINDDQRGTTTREVYKEAASLLASQFGPADEKVDHAATSKYGKDGMFRDAVVAQERQVFEQWDNLSAKYQNAQSASVTISGSDELGLAVYSIFRFAHNDVCLSALQEQTGLSGDQGD</sequence>
<accession>A0A370KKL3</accession>
<feature type="chain" id="PRO_5016901184" description="DUF1311 domain-containing protein" evidence="1">
    <location>
        <begin position="21"/>
        <end position="212"/>
    </location>
</feature>
<evidence type="ECO:0008006" key="4">
    <source>
        <dbReference type="Google" id="ProtNLM"/>
    </source>
</evidence>
<comment type="caution">
    <text evidence="2">The sequence shown here is derived from an EMBL/GenBank/DDBJ whole genome shotgun (WGS) entry which is preliminary data.</text>
</comment>
<evidence type="ECO:0000313" key="2">
    <source>
        <dbReference type="EMBL" id="RDJ07906.1"/>
    </source>
</evidence>
<name>A0A370KKL3_9HYPH</name>